<feature type="domain" description="UBC core" evidence="7">
    <location>
        <begin position="411"/>
        <end position="571"/>
    </location>
</feature>
<dbReference type="SMART" id="SM00212">
    <property type="entry name" value="UBCc"/>
    <property type="match status" value="1"/>
</dbReference>
<dbReference type="Gene3D" id="3.10.110.10">
    <property type="entry name" value="Ubiquitin Conjugating Enzyme"/>
    <property type="match status" value="1"/>
</dbReference>
<proteinExistence type="predicted"/>
<keyword evidence="2" id="KW-0808">Transferase</keyword>
<reference evidence="8 9" key="1">
    <citation type="submission" date="2024-02" db="EMBL/GenBank/DDBJ databases">
        <authorList>
            <person name="Vignale AGUSTIN F."/>
            <person name="Sosa J E."/>
            <person name="Modenutti C."/>
        </authorList>
    </citation>
    <scope>NUCLEOTIDE SEQUENCE [LARGE SCALE GENOMIC DNA]</scope>
</reference>
<evidence type="ECO:0000256" key="4">
    <source>
        <dbReference type="ARBA" id="ARBA00022786"/>
    </source>
</evidence>
<evidence type="ECO:0000259" key="7">
    <source>
        <dbReference type="PROSITE" id="PS50127"/>
    </source>
</evidence>
<comment type="caution">
    <text evidence="8">The sequence shown here is derived from an EMBL/GenBank/DDBJ whole genome shotgun (WGS) entry which is preliminary data.</text>
</comment>
<sequence length="680" mass="74460">MRSDVIDVDMDEDCGDVMLIDMTTGTNCKGKESLINLSLGPSTAENLGSVIGVQTSSQSCAPGSCSSINLDGFSPDLSFGDDECMDIFCDDLTYDDEYAMLQSHFDSIDIPPGIEVPIPWFPENTKQPATTGCSTQSTEPFQWDVMGLPPGTDSSHSSCPPGSAKIRQKSTSKGSSGFRILVDAVSDPSPWSYVEPAQSKKKGAASLSSTTLSLLPQRGAVDLPTGVEPLKSWCFTEPSHSKGKSAVPGSRTHYRSRCPFQPIGGSLFTKSSKKLAGIDSIDSLTYSISHAPMDAMSLAPGIGAPISMLQDFPVSKKKSHMSALHHQSYINQSNAVQYLPGEEAFPPWVHDPVKSQTTAGSAGSSEIRQNYGNEVDILEKFSLFKKFDTVQDHLDHHYSRNGSSLKQPSKNWAKKIQEEWKILEQDLPDTIFVRVYESRMDLLRAVIVGAEGTPYHDGLFFFDVFFPSSYPDVPPHVYYHSGGLRINPNLYDSGKVCLSLLNTWTGNQKEKWIPGLSTMLQVLVSIQGLILNAKPYFNEPGYAMMSGSESGEKSSLVYNENTFILSLKTMVYTMRRPPKYFEDFVVGHFRKYGQDILVACKAYMEGAQVGCLVKGGVQDVDEGDKSCSEHFKRSLAGYINTLVSAFTQIGAKDCEKFLSLAQKGNRPGTAPPNPANYLSY</sequence>
<dbReference type="GO" id="GO:0005524">
    <property type="term" value="F:ATP binding"/>
    <property type="evidence" value="ECO:0007669"/>
    <property type="project" value="UniProtKB-KW"/>
</dbReference>
<dbReference type="InterPro" id="IPR000608">
    <property type="entry name" value="UBC"/>
</dbReference>
<gene>
    <name evidence="8" type="ORF">ILEXP_LOCUS53249</name>
</gene>
<dbReference type="EC" id="2.3.2.23" evidence="1"/>
<dbReference type="SUPFAM" id="SSF54495">
    <property type="entry name" value="UBC-like"/>
    <property type="match status" value="1"/>
</dbReference>
<dbReference type="GO" id="GO:0061631">
    <property type="term" value="F:ubiquitin conjugating enzyme activity"/>
    <property type="evidence" value="ECO:0007669"/>
    <property type="project" value="UniProtKB-EC"/>
</dbReference>
<dbReference type="PANTHER" id="PTHR46116">
    <property type="entry name" value="(E3-INDEPENDENT) E2 UBIQUITIN-CONJUGATING ENZYME"/>
    <property type="match status" value="1"/>
</dbReference>
<dbReference type="InterPro" id="IPR016135">
    <property type="entry name" value="UBQ-conjugating_enzyme/RWD"/>
</dbReference>
<dbReference type="EMBL" id="CAUOFW020008502">
    <property type="protein sequence ID" value="CAK9183012.1"/>
    <property type="molecule type" value="Genomic_DNA"/>
</dbReference>
<evidence type="ECO:0000256" key="2">
    <source>
        <dbReference type="ARBA" id="ARBA00022679"/>
    </source>
</evidence>
<dbReference type="AlphaFoldDB" id="A0ABC8UPV0"/>
<dbReference type="FunFam" id="3.10.110.10:FF:000028">
    <property type="entry name" value="Probable ubiquitin-conjugating enzyme E2 23"/>
    <property type="match status" value="1"/>
</dbReference>
<dbReference type="PANTHER" id="PTHR46116:SF41">
    <property type="entry name" value="UBIQUITIN-CONJUGATING ENZYME E2 25-RELATED"/>
    <property type="match status" value="1"/>
</dbReference>
<evidence type="ECO:0000256" key="1">
    <source>
        <dbReference type="ARBA" id="ARBA00012486"/>
    </source>
</evidence>
<evidence type="ECO:0000256" key="5">
    <source>
        <dbReference type="ARBA" id="ARBA00022840"/>
    </source>
</evidence>
<evidence type="ECO:0000313" key="8">
    <source>
        <dbReference type="EMBL" id="CAK9183012.1"/>
    </source>
</evidence>
<dbReference type="Proteomes" id="UP001642360">
    <property type="component" value="Unassembled WGS sequence"/>
</dbReference>
<name>A0ABC8UPV0_9AQUA</name>
<keyword evidence="5" id="KW-0067">ATP-binding</keyword>
<accession>A0ABC8UPV0</accession>
<organism evidence="8 9">
    <name type="scientific">Ilex paraguariensis</name>
    <name type="common">yerba mate</name>
    <dbReference type="NCBI Taxonomy" id="185542"/>
    <lineage>
        <taxon>Eukaryota</taxon>
        <taxon>Viridiplantae</taxon>
        <taxon>Streptophyta</taxon>
        <taxon>Embryophyta</taxon>
        <taxon>Tracheophyta</taxon>
        <taxon>Spermatophyta</taxon>
        <taxon>Magnoliopsida</taxon>
        <taxon>eudicotyledons</taxon>
        <taxon>Gunneridae</taxon>
        <taxon>Pentapetalae</taxon>
        <taxon>asterids</taxon>
        <taxon>campanulids</taxon>
        <taxon>Aquifoliales</taxon>
        <taxon>Aquifoliaceae</taxon>
        <taxon>Ilex</taxon>
    </lineage>
</organism>
<keyword evidence="9" id="KW-1185">Reference proteome</keyword>
<protein>
    <recommendedName>
        <fullName evidence="1">E2 ubiquitin-conjugating enzyme</fullName>
        <ecNumber evidence="1">2.3.2.23</ecNumber>
    </recommendedName>
</protein>
<evidence type="ECO:0000256" key="6">
    <source>
        <dbReference type="SAM" id="MobiDB-lite"/>
    </source>
</evidence>
<keyword evidence="3" id="KW-0547">Nucleotide-binding</keyword>
<evidence type="ECO:0000256" key="3">
    <source>
        <dbReference type="ARBA" id="ARBA00022741"/>
    </source>
</evidence>
<dbReference type="PROSITE" id="PS50127">
    <property type="entry name" value="UBC_2"/>
    <property type="match status" value="1"/>
</dbReference>
<keyword evidence="4" id="KW-0833">Ubl conjugation pathway</keyword>
<dbReference type="Pfam" id="PF00179">
    <property type="entry name" value="UQ_con"/>
    <property type="match status" value="1"/>
</dbReference>
<feature type="region of interest" description="Disordered" evidence="6">
    <location>
        <begin position="150"/>
        <end position="174"/>
    </location>
</feature>
<dbReference type="CDD" id="cd23837">
    <property type="entry name" value="UBCc_UBE2O"/>
    <property type="match status" value="1"/>
</dbReference>
<evidence type="ECO:0000313" key="9">
    <source>
        <dbReference type="Proteomes" id="UP001642360"/>
    </source>
</evidence>